<keyword evidence="3" id="KW-0333">Golgi apparatus</keyword>
<comment type="subcellular location">
    <subcellularLocation>
        <location evidence="1">Golgi apparatus</location>
    </subcellularLocation>
</comment>
<dbReference type="GO" id="GO:0005829">
    <property type="term" value="C:cytosol"/>
    <property type="evidence" value="ECO:0007669"/>
    <property type="project" value="GOC"/>
</dbReference>
<dbReference type="STRING" id="1036808.A0A0C3DN44"/>
<dbReference type="AlphaFoldDB" id="A0A0C3DN44"/>
<dbReference type="GO" id="GO:1990071">
    <property type="term" value="C:TRAPPII protein complex"/>
    <property type="evidence" value="ECO:0007669"/>
    <property type="project" value="InterPro"/>
</dbReference>
<proteinExistence type="predicted"/>
<dbReference type="PANTHER" id="PTHR13251:SF3">
    <property type="entry name" value="TRAFFICKING PROTEIN PARTICLE COMPLEX SUBUNIT 10"/>
    <property type="match status" value="1"/>
</dbReference>
<reference evidence="8" key="2">
    <citation type="submission" date="2015-01" db="EMBL/GenBank/DDBJ databases">
        <title>Evolutionary Origins and Diversification of the Mycorrhizal Mutualists.</title>
        <authorList>
            <consortium name="DOE Joint Genome Institute"/>
            <consortium name="Mycorrhizal Genomics Consortium"/>
            <person name="Kohler A."/>
            <person name="Kuo A."/>
            <person name="Nagy L.G."/>
            <person name="Floudas D."/>
            <person name="Copeland A."/>
            <person name="Barry K.W."/>
            <person name="Cichocki N."/>
            <person name="Veneault-Fourrey C."/>
            <person name="LaButti K."/>
            <person name="Lindquist E.A."/>
            <person name="Lipzen A."/>
            <person name="Lundell T."/>
            <person name="Morin E."/>
            <person name="Murat C."/>
            <person name="Riley R."/>
            <person name="Ohm R."/>
            <person name="Sun H."/>
            <person name="Tunlid A."/>
            <person name="Henrissat B."/>
            <person name="Grigoriev I.V."/>
            <person name="Hibbett D.S."/>
            <person name="Martin F."/>
        </authorList>
    </citation>
    <scope>NUCLEOTIDE SEQUENCE [LARGE SCALE GENOMIC DNA]</scope>
    <source>
        <strain evidence="8">Foug A</strain>
    </source>
</reference>
<dbReference type="InterPro" id="IPR056913">
    <property type="entry name" value="TRAPPC10/Trs130_N"/>
</dbReference>
<dbReference type="Pfam" id="PF23036">
    <property type="entry name" value="TRAPPC10_1st"/>
    <property type="match status" value="1"/>
</dbReference>
<reference evidence="7 8" key="1">
    <citation type="submission" date="2014-04" db="EMBL/GenBank/DDBJ databases">
        <authorList>
            <consortium name="DOE Joint Genome Institute"/>
            <person name="Kuo A."/>
            <person name="Kohler A."/>
            <person name="Nagy L.G."/>
            <person name="Floudas D."/>
            <person name="Copeland A."/>
            <person name="Barry K.W."/>
            <person name="Cichocki N."/>
            <person name="Veneault-Fourrey C."/>
            <person name="LaButti K."/>
            <person name="Lindquist E.A."/>
            <person name="Lipzen A."/>
            <person name="Lundell T."/>
            <person name="Morin E."/>
            <person name="Murat C."/>
            <person name="Sun H."/>
            <person name="Tunlid A."/>
            <person name="Henrissat B."/>
            <person name="Grigoriev I.V."/>
            <person name="Hibbett D.S."/>
            <person name="Martin F."/>
            <person name="Nordberg H.P."/>
            <person name="Cantor M.N."/>
            <person name="Hua S.X."/>
        </authorList>
    </citation>
    <scope>NUCLEOTIDE SEQUENCE [LARGE SCALE GENOMIC DNA]</scope>
    <source>
        <strain evidence="7 8">Foug A</strain>
    </source>
</reference>
<gene>
    <name evidence="7" type="ORF">SCLCIDRAFT_1215409</name>
</gene>
<evidence type="ECO:0000259" key="4">
    <source>
        <dbReference type="Pfam" id="PF12584"/>
    </source>
</evidence>
<evidence type="ECO:0000256" key="1">
    <source>
        <dbReference type="ARBA" id="ARBA00004555"/>
    </source>
</evidence>
<dbReference type="InParanoid" id="A0A0C3DN44"/>
<dbReference type="Pfam" id="PF23274">
    <property type="entry name" value="DUF7077"/>
    <property type="match status" value="1"/>
</dbReference>
<evidence type="ECO:0000259" key="6">
    <source>
        <dbReference type="Pfam" id="PF23274"/>
    </source>
</evidence>
<keyword evidence="2" id="KW-0813">Transport</keyword>
<evidence type="ECO:0000313" key="7">
    <source>
        <dbReference type="EMBL" id="KIM62065.1"/>
    </source>
</evidence>
<evidence type="ECO:0000259" key="5">
    <source>
        <dbReference type="Pfam" id="PF23036"/>
    </source>
</evidence>
<dbReference type="Pfam" id="PF12584">
    <property type="entry name" value="TRAPPC10"/>
    <property type="match status" value="1"/>
</dbReference>
<dbReference type="InterPro" id="IPR045126">
    <property type="entry name" value="TRAPPC10/Trs130"/>
</dbReference>
<accession>A0A0C3DN44</accession>
<dbReference type="GO" id="GO:0006891">
    <property type="term" value="P:intra-Golgi vesicle-mediated transport"/>
    <property type="evidence" value="ECO:0007669"/>
    <property type="project" value="TreeGrafter"/>
</dbReference>
<dbReference type="PANTHER" id="PTHR13251">
    <property type="entry name" value="EPILEPSY HOLOPROSENCEPHALY CANDIDATE 1/TMEM1"/>
    <property type="match status" value="1"/>
</dbReference>
<dbReference type="HOGENOM" id="CLU_004654_0_0_1"/>
<protein>
    <recommendedName>
        <fullName evidence="9">Trafficking protein particle complex subunit 11 domain-containing protein</fullName>
    </recommendedName>
</protein>
<keyword evidence="8" id="KW-1185">Reference proteome</keyword>
<dbReference type="InterPro" id="IPR055505">
    <property type="entry name" value="DUF7077"/>
</dbReference>
<feature type="domain" description="DUF7077" evidence="6">
    <location>
        <begin position="705"/>
        <end position="813"/>
    </location>
</feature>
<dbReference type="EMBL" id="KN822045">
    <property type="protein sequence ID" value="KIM62065.1"/>
    <property type="molecule type" value="Genomic_DNA"/>
</dbReference>
<evidence type="ECO:0000256" key="3">
    <source>
        <dbReference type="ARBA" id="ARBA00023034"/>
    </source>
</evidence>
<dbReference type="Proteomes" id="UP000053989">
    <property type="component" value="Unassembled WGS sequence"/>
</dbReference>
<name>A0A0C3DN44_9AGAM</name>
<feature type="domain" description="TRAPPC10/Trs130 C-terminal" evidence="4">
    <location>
        <begin position="1016"/>
        <end position="1158"/>
    </location>
</feature>
<evidence type="ECO:0000313" key="8">
    <source>
        <dbReference type="Proteomes" id="UP000053989"/>
    </source>
</evidence>
<evidence type="ECO:0000256" key="2">
    <source>
        <dbReference type="ARBA" id="ARBA00022448"/>
    </source>
</evidence>
<organism evidence="7 8">
    <name type="scientific">Scleroderma citrinum Foug A</name>
    <dbReference type="NCBI Taxonomy" id="1036808"/>
    <lineage>
        <taxon>Eukaryota</taxon>
        <taxon>Fungi</taxon>
        <taxon>Dikarya</taxon>
        <taxon>Basidiomycota</taxon>
        <taxon>Agaricomycotina</taxon>
        <taxon>Agaricomycetes</taxon>
        <taxon>Agaricomycetidae</taxon>
        <taxon>Boletales</taxon>
        <taxon>Sclerodermatineae</taxon>
        <taxon>Sclerodermataceae</taxon>
        <taxon>Scleroderma</taxon>
    </lineage>
</organism>
<sequence length="1175" mass="131394">MSSQRVLVTYATALSFQASDTWKQFFTALRSQLPLRNIHWKSASRPNLRTIQELDISLVTLDSVRDEHTSQIPITLLEKPLLNIYVVSCEDVETYKTTVKKQLKDWQSSVTQRKNQEWLIIHVAHPDTKNVDRKFFNMKGSVLDKIRADFNVDKRDRCVQLAWSVGEQSPAVWAVPIGKIKDGLLSALDVAVSSREEEVRRSEGQRHMPGWNFCTYFVLKESLATSFEGVNLVDEALQQYIELEVAFMNVLRERNMSWFGSLINPVPKDDSSPLLSTSKKPYRDLILANTISVFDLRIYLLARQSALLNRMRQPIEICQKAMLFLSAFGKRLREVESALPEYFVESWIFSSALSVVDQCNIWATSWPEMEDTMLARCNAGKGELLELAKSQLDILGIKVGHLPSRLPFSMAAYTVAGAPSSPLPEKRSSSQRISKYEIMLAIGDSEAFYDLYCSISNRAIDLYVKAGRRKFALKLHGCLAALDNHRGRLSNALTIFSSLPAHYAPHMWTSLESFMLSRAIDTHAVLKKPHDREWIHILLAFLKTYVNETTLESLVPHDIDEYVARLVIALREAAENLDSDLSHPDHPAMSFRITDDAQCSGDEDLVDLEVLVQNHLPCDVDVDEINATLIGEDTSRLKFVAKGMKLVSGQNLLNLSCATSTHGTYVLEGTEIQISHLCFQWNHKNVAGSRTFCKRSGLVHVPRNPEAFDVQLCLPQKTALGTSSQIQLVVFPGRNDILTANIRLSAPAGIIFDFIKATLHPEGTCEVSSSTDCIDISDLPGGSNAMILLPHSDASRFRAIKINVSVSYKTAQHPDVTRTLRTTKTVTVALPIAVNVEDFFRGKVLFSRFTISTTTHQHVRLSSAKLLGPPDIQRGVKIRGCHPSHSIMTAIPDHPVNYIFCVESANGPVLDPLQLVILYRLLREEVEALVSETVQDILSQRPEGDEQGNELTKKVVEYLESDPSWIELYNATGELLIPSSLDVGEGLIETFTSVQKRLSQPNSPSSFGMWREMTIPVDVPRMNVVASAWIALEPAPVPEGHQQSPVYAGQPLSATLWITVSLHWSDPDNKQQQYRTRYDVEERTKDWLICGRKRGDFVVQDGTTFNVPLTLIALHHGELALPKVNVKPLPIMEDESMPTVLPSGDTHQSQGAATVLVLPRGGRSTFIFEMGADTA</sequence>
<dbReference type="InterPro" id="IPR022233">
    <property type="entry name" value="TRAPPC10/Trs130_C"/>
</dbReference>
<feature type="domain" description="TRAPPC10/Trs130 N-terminal" evidence="5">
    <location>
        <begin position="1"/>
        <end position="318"/>
    </location>
</feature>
<dbReference type="GO" id="GO:0034498">
    <property type="term" value="P:early endosome to Golgi transport"/>
    <property type="evidence" value="ECO:0007669"/>
    <property type="project" value="TreeGrafter"/>
</dbReference>
<dbReference type="OrthoDB" id="10256906at2759"/>
<evidence type="ECO:0008006" key="9">
    <source>
        <dbReference type="Google" id="ProtNLM"/>
    </source>
</evidence>